<evidence type="ECO:0000256" key="2">
    <source>
        <dbReference type="ARBA" id="ARBA00022971"/>
    </source>
</evidence>
<evidence type="ECO:0000313" key="6">
    <source>
        <dbReference type="EMBL" id="PKZ67693.1"/>
    </source>
</evidence>
<dbReference type="Pfam" id="PF03389">
    <property type="entry name" value="MobA_MobL"/>
    <property type="match status" value="1"/>
</dbReference>
<dbReference type="EMBL" id="PKJS01000030">
    <property type="protein sequence ID" value="PKZ67693.1"/>
    <property type="molecule type" value="Genomic_DNA"/>
</dbReference>
<dbReference type="Gene3D" id="3.30.930.30">
    <property type="match status" value="1"/>
</dbReference>
<dbReference type="Proteomes" id="UP000229340">
    <property type="component" value="Plasmid pNP7-7"/>
</dbReference>
<evidence type="ECO:0000313" key="8">
    <source>
        <dbReference type="Proteomes" id="UP000234914"/>
    </source>
</evidence>
<reference evidence="5" key="3">
    <citation type="journal article" date="2018" name="Genome Announc.">
        <title>Complete Genome Sequences of Three Moraxella osloensis Strains Isolated from Human Skin.</title>
        <authorList>
            <person name="Lim J.Y."/>
            <person name="Hwang I."/>
            <person name="Ganzorig M."/>
            <person name="Huang S.L."/>
            <person name="Cho G.S."/>
            <person name="Franz C.M.A.P."/>
            <person name="Lee K."/>
        </authorList>
    </citation>
    <scope>NUCLEOTIDE SEQUENCE</scope>
    <source>
        <strain evidence="5">NP7</strain>
        <plasmid evidence="5">pNP7-7</plasmid>
    </source>
</reference>
<dbReference type="InterPro" id="IPR005053">
    <property type="entry name" value="MobA_MobL"/>
</dbReference>
<feature type="compositionally biased region" description="Polar residues" evidence="3">
    <location>
        <begin position="418"/>
        <end position="427"/>
    </location>
</feature>
<dbReference type="Proteomes" id="UP000234914">
    <property type="component" value="Unassembled WGS sequence"/>
</dbReference>
<accession>A0A2D2LYR7</accession>
<evidence type="ECO:0000313" key="5">
    <source>
        <dbReference type="EMBL" id="ATR80167.1"/>
    </source>
</evidence>
<organism evidence="5 7">
    <name type="scientific">Faucicola osloensis</name>
    <name type="common">Moraxella osloensis</name>
    <dbReference type="NCBI Taxonomy" id="34062"/>
    <lineage>
        <taxon>Bacteria</taxon>
        <taxon>Pseudomonadati</taxon>
        <taxon>Pseudomonadota</taxon>
        <taxon>Gammaproteobacteria</taxon>
        <taxon>Moraxellales</taxon>
        <taxon>Moraxellaceae</taxon>
        <taxon>Faucicola</taxon>
    </lineage>
</organism>
<gene>
    <name evidence="6" type="ORF">CYJ96_12475</name>
    <name evidence="5" type="ORF">NP7_12565</name>
</gene>
<protein>
    <recommendedName>
        <fullName evidence="4">MobA/MobL protein domain-containing protein</fullName>
    </recommendedName>
</protein>
<keyword evidence="2" id="KW-0184">Conjugation</keyword>
<keyword evidence="5" id="KW-0614">Plasmid</keyword>
<evidence type="ECO:0000313" key="7">
    <source>
        <dbReference type="Proteomes" id="UP000229340"/>
    </source>
</evidence>
<sequence length="435" mass="49422">MAIFMATTKSISRGRGQSAVASASYRAGEKLQDARYGKTHNYTNRDGVMSADIILPSELKGRVSIDRNTLWNMAEQAEKRKDSRVAREWIINLPHELDEATRKQLAHNFTQQLADKYGVIADCCIHRPTDKEIERGADPRNFHAHIMLTTRQAQLSAEGKIVLGDKATIELSDSKRRSMGLGRVNTEIVELRELWERTANEKLAEYGLELIDSRSYHSQCIDIVPQLKMGKNATKMERDGIATPVGDLNRMIKERNELVFNRELADIAQNNQLADEIIIQSRHAHQQTITVNNPKIELPLKRTEKPIEPLQNDLATLVPKPQQKPLQRENNPPSVDEKITESPTPQKALPNSEDWRLQYEAWKAQKNSSASELITQPPNTIQAIGQSAMSKYEQWKAEKALAEQQAQLEVEKQRQVEQSRPQPTPKYNNDRGFSP</sequence>
<reference evidence="7" key="1">
    <citation type="submission" date="2017-10" db="EMBL/GenBank/DDBJ databases">
        <title>Complete genome sequence of Moraxella osloensis NP7 isolated from human skin.</title>
        <authorList>
            <person name="Lee K."/>
            <person name="Lim J.Y."/>
            <person name="Hwang I."/>
        </authorList>
    </citation>
    <scope>NUCLEOTIDE SEQUENCE [LARGE SCALE GENOMIC DNA]</scope>
    <source>
        <strain evidence="7">NP7</strain>
        <plasmid evidence="7">pnp7-7</plasmid>
    </source>
</reference>
<feature type="domain" description="MobA/MobL protein" evidence="4">
    <location>
        <begin position="17"/>
        <end position="238"/>
    </location>
</feature>
<evidence type="ECO:0000256" key="3">
    <source>
        <dbReference type="SAM" id="MobiDB-lite"/>
    </source>
</evidence>
<dbReference type="EMBL" id="CP024450">
    <property type="protein sequence ID" value="ATR80167.1"/>
    <property type="molecule type" value="Genomic_DNA"/>
</dbReference>
<feature type="region of interest" description="Disordered" evidence="3">
    <location>
        <begin position="316"/>
        <end position="352"/>
    </location>
</feature>
<proteinExistence type="inferred from homology"/>
<feature type="region of interest" description="Disordered" evidence="3">
    <location>
        <begin position="406"/>
        <end position="435"/>
    </location>
</feature>
<geneLocation type="plasmid" evidence="7">
    <name>pnp7-7</name>
</geneLocation>
<dbReference type="AlphaFoldDB" id="A0A2D2LYR7"/>
<reference evidence="5" key="4">
    <citation type="journal article" date="2018" name="Misainmurhag Hoiji">
        <title>Complete genome sequence of multidrug-resistant Moraxella osloensis NP7 with multiple plasmids isolated from human skin.</title>
        <authorList>
            <person name="Ganzorig M."/>
            <person name="Lim J.Y."/>
            <person name="Hwang I."/>
            <person name="Lee K."/>
        </authorList>
    </citation>
    <scope>NUCLEOTIDE SEQUENCE</scope>
    <source>
        <strain evidence="5">NP7</strain>
        <plasmid evidence="5">pNP7-7</plasmid>
    </source>
</reference>
<reference evidence="6 8" key="2">
    <citation type="submission" date="2017-12" db="EMBL/GenBank/DDBJ databases">
        <title>Phylogenetic diversity of female urinary microbiome.</title>
        <authorList>
            <person name="Thomas-White K."/>
            <person name="Wolfe A.J."/>
        </authorList>
    </citation>
    <scope>NUCLEOTIDE SEQUENCE [LARGE SCALE GENOMIC DNA]</scope>
    <source>
        <strain evidence="6 8">UMB0416</strain>
    </source>
</reference>
<name>A0A2D2LYR7_FAUOS</name>
<feature type="compositionally biased region" description="Polar residues" evidence="3">
    <location>
        <begin position="324"/>
        <end position="333"/>
    </location>
</feature>
<evidence type="ECO:0000259" key="4">
    <source>
        <dbReference type="Pfam" id="PF03389"/>
    </source>
</evidence>
<geneLocation type="plasmid" evidence="5">
    <name>pNP7-7</name>
</geneLocation>
<evidence type="ECO:0000256" key="1">
    <source>
        <dbReference type="ARBA" id="ARBA00010873"/>
    </source>
</evidence>
<comment type="similarity">
    <text evidence="1">Belongs to the MobA/MobL family.</text>
</comment>